<dbReference type="WBParaSite" id="GPUH_0000441201-mRNA-1">
    <property type="protein sequence ID" value="GPUH_0000441201-mRNA-1"/>
    <property type="gene ID" value="GPUH_0000441201"/>
</dbReference>
<proteinExistence type="predicted"/>
<keyword evidence="1" id="KW-1133">Transmembrane helix</keyword>
<feature type="transmembrane region" description="Helical" evidence="1">
    <location>
        <begin position="16"/>
        <end position="36"/>
    </location>
</feature>
<evidence type="ECO:0000313" key="4">
    <source>
        <dbReference type="WBParaSite" id="GPUH_0000441201-mRNA-1"/>
    </source>
</evidence>
<dbReference type="InterPro" id="IPR036259">
    <property type="entry name" value="MFS_trans_sf"/>
</dbReference>
<dbReference type="AlphaFoldDB" id="A0A183D6R4"/>
<dbReference type="InterPro" id="IPR011701">
    <property type="entry name" value="MFS"/>
</dbReference>
<dbReference type="Gene3D" id="1.20.1250.20">
    <property type="entry name" value="MFS general substrate transporter like domains"/>
    <property type="match status" value="1"/>
</dbReference>
<sequence>MPVSGALCVSSFGWPASYYVHGILTIIIMAAFYAIYRDSPRIHKNVSSKELSKIEFGKDVTYEKKMPVVPYGAMVRDIAIWGVWIASIGGTFGFQIFFQYGPVYINEVLHFAVEKTGFTTALPMILSIVVKVLSGPFSDHAACCGEKTRVMLFTFISQGLPLSASDTNIYFWSLVILATITVQFVCSQYSRGFFGGILSVF</sequence>
<dbReference type="Proteomes" id="UP000271098">
    <property type="component" value="Unassembled WGS sequence"/>
</dbReference>
<reference evidence="4" key="1">
    <citation type="submission" date="2016-06" db="UniProtKB">
        <authorList>
            <consortium name="WormBaseParasite"/>
        </authorList>
    </citation>
    <scope>IDENTIFICATION</scope>
</reference>
<dbReference type="PANTHER" id="PTHR45757:SF11">
    <property type="entry name" value="MAJOR FACILITATOR SUPERFAMILY (MFS) PROFILE DOMAIN-CONTAINING PROTEIN"/>
    <property type="match status" value="1"/>
</dbReference>
<organism evidence="4">
    <name type="scientific">Gongylonema pulchrum</name>
    <dbReference type="NCBI Taxonomy" id="637853"/>
    <lineage>
        <taxon>Eukaryota</taxon>
        <taxon>Metazoa</taxon>
        <taxon>Ecdysozoa</taxon>
        <taxon>Nematoda</taxon>
        <taxon>Chromadorea</taxon>
        <taxon>Rhabditida</taxon>
        <taxon>Spirurina</taxon>
        <taxon>Spiruromorpha</taxon>
        <taxon>Spiruroidea</taxon>
        <taxon>Gongylonematidae</taxon>
        <taxon>Gongylonema</taxon>
    </lineage>
</organism>
<evidence type="ECO:0000313" key="2">
    <source>
        <dbReference type="EMBL" id="VDK44648.1"/>
    </source>
</evidence>
<gene>
    <name evidence="2" type="ORF">GPUH_LOCUS4404</name>
</gene>
<keyword evidence="1" id="KW-0812">Transmembrane</keyword>
<protein>
    <submittedName>
        <fullName evidence="4">MFS domain-containing protein</fullName>
    </submittedName>
</protein>
<dbReference type="GO" id="GO:0016020">
    <property type="term" value="C:membrane"/>
    <property type="evidence" value="ECO:0007669"/>
    <property type="project" value="TreeGrafter"/>
</dbReference>
<accession>A0A183D6R4</accession>
<keyword evidence="3" id="KW-1185">Reference proteome</keyword>
<name>A0A183D6R4_9BILA</name>
<evidence type="ECO:0000313" key="3">
    <source>
        <dbReference type="Proteomes" id="UP000271098"/>
    </source>
</evidence>
<keyword evidence="1" id="KW-0472">Membrane</keyword>
<dbReference type="EMBL" id="UYRT01008279">
    <property type="protein sequence ID" value="VDK44648.1"/>
    <property type="molecule type" value="Genomic_DNA"/>
</dbReference>
<dbReference type="GO" id="GO:0022857">
    <property type="term" value="F:transmembrane transporter activity"/>
    <property type="evidence" value="ECO:0007669"/>
    <property type="project" value="InterPro"/>
</dbReference>
<reference evidence="2 3" key="2">
    <citation type="submission" date="2018-11" db="EMBL/GenBank/DDBJ databases">
        <authorList>
            <consortium name="Pathogen Informatics"/>
        </authorList>
    </citation>
    <scope>NUCLEOTIDE SEQUENCE [LARGE SCALE GENOMIC DNA]</scope>
</reference>
<dbReference type="Pfam" id="PF07690">
    <property type="entry name" value="MFS_1"/>
    <property type="match status" value="1"/>
</dbReference>
<dbReference type="OrthoDB" id="2985014at2759"/>
<feature type="transmembrane region" description="Helical" evidence="1">
    <location>
        <begin position="169"/>
        <end position="186"/>
    </location>
</feature>
<dbReference type="SUPFAM" id="SSF103473">
    <property type="entry name" value="MFS general substrate transporter"/>
    <property type="match status" value="1"/>
</dbReference>
<evidence type="ECO:0000256" key="1">
    <source>
        <dbReference type="SAM" id="Phobius"/>
    </source>
</evidence>
<feature type="transmembrane region" description="Helical" evidence="1">
    <location>
        <begin position="78"/>
        <end position="98"/>
    </location>
</feature>
<dbReference type="PANTHER" id="PTHR45757">
    <property type="entry name" value="PROTEIN CBG23364-RELATED"/>
    <property type="match status" value="1"/>
</dbReference>